<feature type="compositionally biased region" description="Basic residues" evidence="1">
    <location>
        <begin position="74"/>
        <end position="84"/>
    </location>
</feature>
<dbReference type="Proteomes" id="UP000299102">
    <property type="component" value="Unassembled WGS sequence"/>
</dbReference>
<protein>
    <submittedName>
        <fullName evidence="2">Uncharacterized protein</fullName>
    </submittedName>
</protein>
<accession>A0A4C1YQW0</accession>
<evidence type="ECO:0000256" key="1">
    <source>
        <dbReference type="SAM" id="MobiDB-lite"/>
    </source>
</evidence>
<comment type="caution">
    <text evidence="2">The sequence shown here is derived from an EMBL/GenBank/DDBJ whole genome shotgun (WGS) entry which is preliminary data.</text>
</comment>
<dbReference type="EMBL" id="BGZK01001324">
    <property type="protein sequence ID" value="GBP77274.1"/>
    <property type="molecule type" value="Genomic_DNA"/>
</dbReference>
<evidence type="ECO:0000313" key="2">
    <source>
        <dbReference type="EMBL" id="GBP77274.1"/>
    </source>
</evidence>
<keyword evidence="3" id="KW-1185">Reference proteome</keyword>
<gene>
    <name evidence="2" type="ORF">EVAR_50725_1</name>
</gene>
<evidence type="ECO:0000313" key="3">
    <source>
        <dbReference type="Proteomes" id="UP000299102"/>
    </source>
</evidence>
<reference evidence="2 3" key="1">
    <citation type="journal article" date="2019" name="Commun. Biol.">
        <title>The bagworm genome reveals a unique fibroin gene that provides high tensile strength.</title>
        <authorList>
            <person name="Kono N."/>
            <person name="Nakamura H."/>
            <person name="Ohtoshi R."/>
            <person name="Tomita M."/>
            <person name="Numata K."/>
            <person name="Arakawa K."/>
        </authorList>
    </citation>
    <scope>NUCLEOTIDE SEQUENCE [LARGE SCALE GENOMIC DNA]</scope>
</reference>
<dbReference type="AlphaFoldDB" id="A0A4C1YQW0"/>
<feature type="region of interest" description="Disordered" evidence="1">
    <location>
        <begin position="70"/>
        <end position="96"/>
    </location>
</feature>
<name>A0A4C1YQW0_EUMVA</name>
<sequence>MIVVSDDAFTPLFAASGDRREYGPWRSIMGWVLFAETRGCIVFKSDRAVLKLESGLSRAPVQFNGTVRTSRLSRTARGRRARRGHTYEGPSLDYVL</sequence>
<proteinExistence type="predicted"/>
<organism evidence="2 3">
    <name type="scientific">Eumeta variegata</name>
    <name type="common">Bagworm moth</name>
    <name type="synonym">Eumeta japonica</name>
    <dbReference type="NCBI Taxonomy" id="151549"/>
    <lineage>
        <taxon>Eukaryota</taxon>
        <taxon>Metazoa</taxon>
        <taxon>Ecdysozoa</taxon>
        <taxon>Arthropoda</taxon>
        <taxon>Hexapoda</taxon>
        <taxon>Insecta</taxon>
        <taxon>Pterygota</taxon>
        <taxon>Neoptera</taxon>
        <taxon>Endopterygota</taxon>
        <taxon>Lepidoptera</taxon>
        <taxon>Glossata</taxon>
        <taxon>Ditrysia</taxon>
        <taxon>Tineoidea</taxon>
        <taxon>Psychidae</taxon>
        <taxon>Oiketicinae</taxon>
        <taxon>Eumeta</taxon>
    </lineage>
</organism>